<dbReference type="Pfam" id="PF03739">
    <property type="entry name" value="LptF_LptG"/>
    <property type="match status" value="1"/>
</dbReference>
<dbReference type="AlphaFoldDB" id="A0A8G0ZW05"/>
<feature type="transmembrane region" description="Helical" evidence="6">
    <location>
        <begin position="311"/>
        <end position="334"/>
    </location>
</feature>
<evidence type="ECO:0000256" key="6">
    <source>
        <dbReference type="SAM" id="Phobius"/>
    </source>
</evidence>
<dbReference type="InterPro" id="IPR005495">
    <property type="entry name" value="LptG/LptF_permease"/>
</dbReference>
<feature type="transmembrane region" description="Helical" evidence="6">
    <location>
        <begin position="280"/>
        <end position="299"/>
    </location>
</feature>
<evidence type="ECO:0000256" key="5">
    <source>
        <dbReference type="ARBA" id="ARBA00023136"/>
    </source>
</evidence>
<feature type="transmembrane region" description="Helical" evidence="6">
    <location>
        <begin position="12"/>
        <end position="30"/>
    </location>
</feature>
<dbReference type="NCBIfam" id="TIGR04407">
    <property type="entry name" value="LptF_YjgP"/>
    <property type="match status" value="1"/>
</dbReference>
<accession>A0A8G0ZW05</accession>
<dbReference type="InterPro" id="IPR030922">
    <property type="entry name" value="LptF"/>
</dbReference>
<dbReference type="EMBL" id="CP069370">
    <property type="protein sequence ID" value="QYZ71162.1"/>
    <property type="molecule type" value="Genomic_DNA"/>
</dbReference>
<keyword evidence="8" id="KW-1185">Reference proteome</keyword>
<dbReference type="RefSeq" id="WP_220663530.1">
    <property type="nucleotide sequence ID" value="NZ_CP069370.1"/>
</dbReference>
<feature type="transmembrane region" description="Helical" evidence="6">
    <location>
        <begin position="340"/>
        <end position="359"/>
    </location>
</feature>
<dbReference type="GO" id="GO:0055085">
    <property type="term" value="P:transmembrane transport"/>
    <property type="evidence" value="ECO:0007669"/>
    <property type="project" value="InterPro"/>
</dbReference>
<comment type="subcellular location">
    <subcellularLocation>
        <location evidence="1">Cell membrane</location>
        <topology evidence="1">Multi-pass membrane protein</topology>
    </subcellularLocation>
</comment>
<evidence type="ECO:0000256" key="2">
    <source>
        <dbReference type="ARBA" id="ARBA00022475"/>
    </source>
</evidence>
<proteinExistence type="predicted"/>
<feature type="transmembrane region" description="Helical" evidence="6">
    <location>
        <begin position="99"/>
        <end position="122"/>
    </location>
</feature>
<evidence type="ECO:0000256" key="3">
    <source>
        <dbReference type="ARBA" id="ARBA00022692"/>
    </source>
</evidence>
<keyword evidence="2" id="KW-1003">Cell membrane</keyword>
<dbReference type="PANTHER" id="PTHR33529:SF6">
    <property type="entry name" value="YJGP_YJGQ FAMILY PERMEASE"/>
    <property type="match status" value="1"/>
</dbReference>
<evidence type="ECO:0000313" key="8">
    <source>
        <dbReference type="Proteomes" id="UP000826300"/>
    </source>
</evidence>
<dbReference type="PANTHER" id="PTHR33529">
    <property type="entry name" value="SLR0882 PROTEIN-RELATED"/>
    <property type="match status" value="1"/>
</dbReference>
<dbReference type="GO" id="GO:0043190">
    <property type="term" value="C:ATP-binding cassette (ABC) transporter complex"/>
    <property type="evidence" value="ECO:0007669"/>
    <property type="project" value="InterPro"/>
</dbReference>
<name>A0A8G0ZW05_9RHOB</name>
<keyword evidence="5 6" id="KW-0472">Membrane</keyword>
<keyword evidence="3 6" id="KW-0812">Transmembrane</keyword>
<sequence length="375" mass="41106">MSRFDRYLLSQLLALFGFFSLVLVAIYWVNRAVGLFDQLMSDGQTALVFLEFTLLTLPNVIKLVLPISAFVAALYAGNRLMQDSEFVVMQATGFSSARLARPVLFFGLIAALMMLVLTNWLVPLSRTEMRDRSAEMAENITSQFLRDGEFMHPAKGLTLYIRAITPQGELRDFLLDDARRPERPTLYLAHSAVLVRGDAGPKLLLVDGQAQELDRSTGRLAVTRFDDFTIDIGAMLTRSVTRGGNVDELTTAQLIRADTAAQEQTGLSVAQLQLEGHNRLAQPFLAAAAALAGFSCLLVGSFSRFGPWRQILGAIFLGIAVQLVNTWSTAWAGAAAGRWPMAYAAPMLGLLLSGLLIWWSQRPRRIPRGALGAAA</sequence>
<protein>
    <submittedName>
        <fullName evidence="7">LPS export ABC transporter permease LptF</fullName>
    </submittedName>
</protein>
<organism evidence="7 8">
    <name type="scientific">Neotabrizicola shimadae</name>
    <dbReference type="NCBI Taxonomy" id="2807096"/>
    <lineage>
        <taxon>Bacteria</taxon>
        <taxon>Pseudomonadati</taxon>
        <taxon>Pseudomonadota</taxon>
        <taxon>Alphaproteobacteria</taxon>
        <taxon>Rhodobacterales</taxon>
        <taxon>Paracoccaceae</taxon>
        <taxon>Neotabrizicola</taxon>
    </lineage>
</organism>
<evidence type="ECO:0000256" key="4">
    <source>
        <dbReference type="ARBA" id="ARBA00022989"/>
    </source>
</evidence>
<dbReference type="GO" id="GO:0015920">
    <property type="term" value="P:lipopolysaccharide transport"/>
    <property type="evidence" value="ECO:0007669"/>
    <property type="project" value="TreeGrafter"/>
</dbReference>
<evidence type="ECO:0000256" key="1">
    <source>
        <dbReference type="ARBA" id="ARBA00004651"/>
    </source>
</evidence>
<feature type="transmembrane region" description="Helical" evidence="6">
    <location>
        <begin position="60"/>
        <end position="78"/>
    </location>
</feature>
<gene>
    <name evidence="7" type="primary">lptF</name>
    <name evidence="7" type="ORF">JO391_06555</name>
</gene>
<evidence type="ECO:0000313" key="7">
    <source>
        <dbReference type="EMBL" id="QYZ71162.1"/>
    </source>
</evidence>
<keyword evidence="4 6" id="KW-1133">Transmembrane helix</keyword>
<dbReference type="KEGG" id="nsm:JO391_06555"/>
<dbReference type="Proteomes" id="UP000826300">
    <property type="component" value="Chromosome"/>
</dbReference>
<reference evidence="7" key="1">
    <citation type="submission" date="2021-02" db="EMBL/GenBank/DDBJ databases">
        <title>Rhodobacter shimadae sp. nov., an aerobic anoxygenic phototrophic bacterium isolated from a hot spring.</title>
        <authorList>
            <person name="Muramatsu S."/>
            <person name="Haruta S."/>
            <person name="Hirose S."/>
            <person name="Hanada S."/>
        </authorList>
    </citation>
    <scope>NUCLEOTIDE SEQUENCE</scope>
    <source>
        <strain evidence="7">N10</strain>
    </source>
</reference>